<gene>
    <name evidence="2" type="ORF">C7T86_20360</name>
</gene>
<evidence type="ECO:0000313" key="2">
    <source>
        <dbReference type="EMBL" id="PUE90589.1"/>
    </source>
</evidence>
<dbReference type="AlphaFoldDB" id="A0AA44YYJ0"/>
<sequence length="179" mass="18528">MNSLKGGQPKAGVARLSQSRRAKGVPFAAKRRCGAGFAGGTGSNRRSCGQGMVGHAGRDASCSSLAFGGADRAPCGSAGSSRAGAMWRLRCATGANAPPRADVAYLHRAGLLSVACSRRCFTGCHCPCHCCRCRCRESENRRVACVGYATTVVAAGPLRPRSAPSMCPARHATSIKDRT</sequence>
<organism evidence="2 3">
    <name type="scientific">Xanthomonas campestris pv. malvacearum</name>
    <dbReference type="NCBI Taxonomy" id="86040"/>
    <lineage>
        <taxon>Bacteria</taxon>
        <taxon>Pseudomonadati</taxon>
        <taxon>Pseudomonadota</taxon>
        <taxon>Gammaproteobacteria</taxon>
        <taxon>Lysobacterales</taxon>
        <taxon>Lysobacteraceae</taxon>
        <taxon>Xanthomonas</taxon>
    </lineage>
</organism>
<name>A0AA44YYJ0_XANCM</name>
<reference evidence="2 3" key="1">
    <citation type="submission" date="2018-03" db="EMBL/GenBank/DDBJ databases">
        <title>Sequencing of reference strains of Xanthomonas.</title>
        <authorList>
            <person name="Studholme D.J."/>
            <person name="Vicente J."/>
            <person name="Sarris P."/>
        </authorList>
    </citation>
    <scope>NUCLEOTIDE SEQUENCE [LARGE SCALE GENOMIC DNA]</scope>
    <source>
        <strain evidence="2 3">WHRI 5232</strain>
    </source>
</reference>
<protein>
    <submittedName>
        <fullName evidence="2">Uncharacterized protein</fullName>
    </submittedName>
</protein>
<evidence type="ECO:0000313" key="3">
    <source>
        <dbReference type="Proteomes" id="UP000251513"/>
    </source>
</evidence>
<feature type="region of interest" description="Disordered" evidence="1">
    <location>
        <begin position="1"/>
        <end position="23"/>
    </location>
</feature>
<accession>A0AA44YYJ0</accession>
<dbReference type="Proteomes" id="UP000251513">
    <property type="component" value="Unassembled WGS sequence"/>
</dbReference>
<evidence type="ECO:0000256" key="1">
    <source>
        <dbReference type="SAM" id="MobiDB-lite"/>
    </source>
</evidence>
<proteinExistence type="predicted"/>
<comment type="caution">
    <text evidence="2">The sequence shown here is derived from an EMBL/GenBank/DDBJ whole genome shotgun (WGS) entry which is preliminary data.</text>
</comment>
<dbReference type="EMBL" id="PYJH01000060">
    <property type="protein sequence ID" value="PUE90589.1"/>
    <property type="molecule type" value="Genomic_DNA"/>
</dbReference>